<evidence type="ECO:0000256" key="9">
    <source>
        <dbReference type="ARBA" id="ARBA00023242"/>
    </source>
</evidence>
<dbReference type="PROSITE" id="PS00028">
    <property type="entry name" value="ZINC_FINGER_C2H2_1"/>
    <property type="match status" value="7"/>
</dbReference>
<dbReference type="Gene3D" id="3.30.710.10">
    <property type="entry name" value="Potassium Channel Kv1.1, Chain A"/>
    <property type="match status" value="1"/>
</dbReference>
<keyword evidence="2" id="KW-0479">Metal-binding</keyword>
<feature type="domain" description="C2H2-type" evidence="13">
    <location>
        <begin position="515"/>
        <end position="542"/>
    </location>
</feature>
<evidence type="ECO:0000256" key="4">
    <source>
        <dbReference type="ARBA" id="ARBA00022771"/>
    </source>
</evidence>
<dbReference type="InterPro" id="IPR036236">
    <property type="entry name" value="Znf_C2H2_sf"/>
</dbReference>
<dbReference type="FunFam" id="3.30.160.60:FF:000064">
    <property type="entry name" value="Early growth response protein 3"/>
    <property type="match status" value="1"/>
</dbReference>
<dbReference type="GO" id="GO:0000978">
    <property type="term" value="F:RNA polymerase II cis-regulatory region sequence-specific DNA binding"/>
    <property type="evidence" value="ECO:0007669"/>
    <property type="project" value="TreeGrafter"/>
</dbReference>
<dbReference type="AlphaFoldDB" id="A0A6A4VWN2"/>
<feature type="domain" description="C2H2-type" evidence="13">
    <location>
        <begin position="586"/>
        <end position="613"/>
    </location>
</feature>
<dbReference type="GO" id="GO:0003700">
    <property type="term" value="F:DNA-binding transcription factor activity"/>
    <property type="evidence" value="ECO:0007669"/>
    <property type="project" value="TreeGrafter"/>
</dbReference>
<feature type="domain" description="C2H2-type" evidence="13">
    <location>
        <begin position="543"/>
        <end position="570"/>
    </location>
</feature>
<keyword evidence="8" id="KW-0804">Transcription</keyword>
<keyword evidence="5" id="KW-0862">Zinc</keyword>
<sequence length="759" mass="82269">MKATNYDAFCRNCRPRFIYISICLFVCFCVRGSCAARLYKPVLCCIYSRRAVLGVQAAVTETLMTPSDWLCTRLGASCLQLWENEMLLDCTVACPYGKIMAHKIVLSAASNYLMNLLHENKSDHPMLILDTSLDCLKDFMRYVYYGILPPEENEEFFELASKLMLHSRPEFKELRTRAEPAAGGSRAPERALGGSRAPAPALGGSRTPAPAAVGEAAESAPSDTPRRRRGRPRKTAQVARQEDEPPPAPAGPGGAPPKEQPPVAGGAVAGRGRSAVLARAGVPERLFGAASPAGLAATAGVPDRLFGPVPTAPAAGGAPSPQREDATGAAAESEPDDWEPTAEPAGDSSGADSGAETKQERRLRSAAASDRPARATASSVQCGYCGKMCCNKETLKVHRRTHTDERPYACPVAECGAAFRQRVHLRRHAQLLHDAAARPAKHSCPSCKRVFRHEAGLERHRQQWQRQGRLCRPAARSGGRPSAAARFACTLCDKKFAARGAFDDHVRVHTNQRPFVCSVCQKGFKQKSHLTEHERIHTGQKPFKCSVCSLSFYNRSRFKMHQVQHVNEALLLGKEPPELDPKNKFPACSVCFKRFINASNLRLHERSHSNEKPHQCHLCSKRFKLAKTLTKHLEAHALPEWVRPGNGRRAQAGRLKTPGALPVDGEGVIVLREEEDGSLTYVPALQQADADGRVVQVMLSEAEAAADAGAADQLMADSGDISSKWVAASVQEMLPAAGAADETEPPPPAALLETDGADH</sequence>
<dbReference type="InterPro" id="IPR013087">
    <property type="entry name" value="Znf_C2H2_type"/>
</dbReference>
<dbReference type="PANTHER" id="PTHR24404:SF106">
    <property type="entry name" value="C2H2-TYPE DOMAIN-CONTAINING PROTEIN"/>
    <property type="match status" value="1"/>
</dbReference>
<evidence type="ECO:0000256" key="10">
    <source>
        <dbReference type="PROSITE-ProRule" id="PRU00042"/>
    </source>
</evidence>
<dbReference type="Pfam" id="PF00651">
    <property type="entry name" value="BTB"/>
    <property type="match status" value="1"/>
</dbReference>
<evidence type="ECO:0000313" key="15">
    <source>
        <dbReference type="Proteomes" id="UP000440578"/>
    </source>
</evidence>
<keyword evidence="3" id="KW-0677">Repeat</keyword>
<evidence type="ECO:0000259" key="12">
    <source>
        <dbReference type="PROSITE" id="PS50097"/>
    </source>
</evidence>
<feature type="compositionally biased region" description="Pro residues" evidence="11">
    <location>
        <begin position="246"/>
        <end position="260"/>
    </location>
</feature>
<dbReference type="SUPFAM" id="SSF54695">
    <property type="entry name" value="POZ domain"/>
    <property type="match status" value="1"/>
</dbReference>
<feature type="domain" description="C2H2-type" evidence="13">
    <location>
        <begin position="614"/>
        <end position="637"/>
    </location>
</feature>
<dbReference type="PROSITE" id="PS50097">
    <property type="entry name" value="BTB"/>
    <property type="match status" value="1"/>
</dbReference>
<feature type="compositionally biased region" description="Low complexity" evidence="11">
    <location>
        <begin position="307"/>
        <end position="319"/>
    </location>
</feature>
<dbReference type="PANTHER" id="PTHR24404">
    <property type="entry name" value="ZINC FINGER PROTEIN"/>
    <property type="match status" value="1"/>
</dbReference>
<dbReference type="Pfam" id="PF00096">
    <property type="entry name" value="zf-C2H2"/>
    <property type="match status" value="4"/>
</dbReference>
<feature type="region of interest" description="Disordered" evidence="11">
    <location>
        <begin position="307"/>
        <end position="372"/>
    </location>
</feature>
<evidence type="ECO:0000256" key="1">
    <source>
        <dbReference type="ARBA" id="ARBA00004123"/>
    </source>
</evidence>
<feature type="domain" description="C2H2-type" evidence="13">
    <location>
        <begin position="408"/>
        <end position="438"/>
    </location>
</feature>
<feature type="region of interest" description="Disordered" evidence="11">
    <location>
        <begin position="174"/>
        <end position="270"/>
    </location>
</feature>
<keyword evidence="15" id="KW-1185">Reference proteome</keyword>
<feature type="domain" description="C2H2-type" evidence="13">
    <location>
        <begin position="487"/>
        <end position="514"/>
    </location>
</feature>
<dbReference type="GO" id="GO:0005634">
    <property type="term" value="C:nucleus"/>
    <property type="evidence" value="ECO:0007669"/>
    <property type="project" value="UniProtKB-SubCell"/>
</dbReference>
<dbReference type="InterPro" id="IPR000210">
    <property type="entry name" value="BTB/POZ_dom"/>
</dbReference>
<evidence type="ECO:0000313" key="14">
    <source>
        <dbReference type="EMBL" id="KAF0295820.1"/>
    </source>
</evidence>
<organism evidence="14 15">
    <name type="scientific">Amphibalanus amphitrite</name>
    <name type="common">Striped barnacle</name>
    <name type="synonym">Balanus amphitrite</name>
    <dbReference type="NCBI Taxonomy" id="1232801"/>
    <lineage>
        <taxon>Eukaryota</taxon>
        <taxon>Metazoa</taxon>
        <taxon>Ecdysozoa</taxon>
        <taxon>Arthropoda</taxon>
        <taxon>Crustacea</taxon>
        <taxon>Multicrustacea</taxon>
        <taxon>Cirripedia</taxon>
        <taxon>Thoracica</taxon>
        <taxon>Thoracicalcarea</taxon>
        <taxon>Balanomorpha</taxon>
        <taxon>Balanoidea</taxon>
        <taxon>Balanidae</taxon>
        <taxon>Amphibalaninae</taxon>
        <taxon>Amphibalanus</taxon>
    </lineage>
</organism>
<dbReference type="InterPro" id="IPR050589">
    <property type="entry name" value="Ikaros_C2H2-ZF"/>
</dbReference>
<dbReference type="OrthoDB" id="8013106at2759"/>
<name>A0A6A4VWN2_AMPAM</name>
<feature type="domain" description="BTB" evidence="12">
    <location>
        <begin position="88"/>
        <end position="152"/>
    </location>
</feature>
<gene>
    <name evidence="14" type="primary">ZNF71_1</name>
    <name evidence="14" type="ORF">FJT64_006699</name>
</gene>
<protein>
    <submittedName>
        <fullName evidence="14">Endothelial zinc finger protein induced by tumor necrosis factor alpha</fullName>
    </submittedName>
</protein>
<accession>A0A6A4VWN2</accession>
<keyword evidence="9" id="KW-0539">Nucleus</keyword>
<keyword evidence="6" id="KW-0805">Transcription regulation</keyword>
<keyword evidence="7" id="KW-0238">DNA-binding</keyword>
<proteinExistence type="predicted"/>
<dbReference type="InterPro" id="IPR011333">
    <property type="entry name" value="SKP1/BTB/POZ_sf"/>
</dbReference>
<dbReference type="Gene3D" id="3.30.160.60">
    <property type="entry name" value="Classic Zinc Finger"/>
    <property type="match status" value="7"/>
</dbReference>
<evidence type="ECO:0000256" key="2">
    <source>
        <dbReference type="ARBA" id="ARBA00022723"/>
    </source>
</evidence>
<evidence type="ECO:0000256" key="8">
    <source>
        <dbReference type="ARBA" id="ARBA00023163"/>
    </source>
</evidence>
<feature type="region of interest" description="Disordered" evidence="11">
    <location>
        <begin position="735"/>
        <end position="759"/>
    </location>
</feature>
<dbReference type="PROSITE" id="PS50157">
    <property type="entry name" value="ZINC_FINGER_C2H2_2"/>
    <property type="match status" value="7"/>
</dbReference>
<dbReference type="FunFam" id="3.30.160.60:FF:002343">
    <property type="entry name" value="Zinc finger protein 33A"/>
    <property type="match status" value="1"/>
</dbReference>
<keyword evidence="4 10" id="KW-0863">Zinc-finger</keyword>
<comment type="subcellular location">
    <subcellularLocation>
        <location evidence="1">Nucleus</location>
    </subcellularLocation>
</comment>
<feature type="domain" description="C2H2-type" evidence="13">
    <location>
        <begin position="380"/>
        <end position="407"/>
    </location>
</feature>
<feature type="compositionally biased region" description="Low complexity" evidence="11">
    <location>
        <begin position="208"/>
        <end position="222"/>
    </location>
</feature>
<evidence type="ECO:0000256" key="6">
    <source>
        <dbReference type="ARBA" id="ARBA00023015"/>
    </source>
</evidence>
<evidence type="ECO:0000256" key="7">
    <source>
        <dbReference type="ARBA" id="ARBA00023125"/>
    </source>
</evidence>
<evidence type="ECO:0000256" key="11">
    <source>
        <dbReference type="SAM" id="MobiDB-lite"/>
    </source>
</evidence>
<dbReference type="Proteomes" id="UP000440578">
    <property type="component" value="Unassembled WGS sequence"/>
</dbReference>
<dbReference type="SUPFAM" id="SSF57667">
    <property type="entry name" value="beta-beta-alpha zinc fingers"/>
    <property type="match status" value="4"/>
</dbReference>
<dbReference type="EMBL" id="VIIS01001596">
    <property type="protein sequence ID" value="KAF0295820.1"/>
    <property type="molecule type" value="Genomic_DNA"/>
</dbReference>
<evidence type="ECO:0000259" key="13">
    <source>
        <dbReference type="PROSITE" id="PS50157"/>
    </source>
</evidence>
<evidence type="ECO:0000256" key="5">
    <source>
        <dbReference type="ARBA" id="ARBA00022833"/>
    </source>
</evidence>
<dbReference type="GO" id="GO:0008270">
    <property type="term" value="F:zinc ion binding"/>
    <property type="evidence" value="ECO:0007669"/>
    <property type="project" value="UniProtKB-KW"/>
</dbReference>
<feature type="compositionally biased region" description="Low complexity" evidence="11">
    <location>
        <begin position="750"/>
        <end position="759"/>
    </location>
</feature>
<reference evidence="14 15" key="1">
    <citation type="submission" date="2019-07" db="EMBL/GenBank/DDBJ databases">
        <title>Draft genome assembly of a fouling barnacle, Amphibalanus amphitrite (Darwin, 1854): The first reference genome for Thecostraca.</title>
        <authorList>
            <person name="Kim W."/>
        </authorList>
    </citation>
    <scope>NUCLEOTIDE SEQUENCE [LARGE SCALE GENOMIC DNA]</scope>
    <source>
        <strain evidence="14">SNU_AA5</strain>
        <tissue evidence="14">Soma without cirri and trophi</tissue>
    </source>
</reference>
<dbReference type="GO" id="GO:0006357">
    <property type="term" value="P:regulation of transcription by RNA polymerase II"/>
    <property type="evidence" value="ECO:0007669"/>
    <property type="project" value="TreeGrafter"/>
</dbReference>
<evidence type="ECO:0000256" key="3">
    <source>
        <dbReference type="ARBA" id="ARBA00022737"/>
    </source>
</evidence>
<comment type="caution">
    <text evidence="14">The sequence shown here is derived from an EMBL/GenBank/DDBJ whole genome shotgun (WGS) entry which is preliminary data.</text>
</comment>
<dbReference type="SMART" id="SM00355">
    <property type="entry name" value="ZnF_C2H2"/>
    <property type="match status" value="8"/>
</dbReference>